<evidence type="ECO:0000313" key="3">
    <source>
        <dbReference type="EMBL" id="KAK7681724.1"/>
    </source>
</evidence>
<reference evidence="3 4" key="1">
    <citation type="submission" date="2022-09" db="EMBL/GenBank/DDBJ databases">
        <authorList>
            <person name="Palmer J.M."/>
        </authorList>
    </citation>
    <scope>NUCLEOTIDE SEQUENCE [LARGE SCALE GENOMIC DNA]</scope>
    <source>
        <strain evidence="3 4">DSM 7382</strain>
    </source>
</reference>
<feature type="transmembrane region" description="Helical" evidence="2">
    <location>
        <begin position="142"/>
        <end position="163"/>
    </location>
</feature>
<gene>
    <name evidence="3" type="ORF">QCA50_015071</name>
</gene>
<organism evidence="3 4">
    <name type="scientific">Cerrena zonata</name>
    <dbReference type="NCBI Taxonomy" id="2478898"/>
    <lineage>
        <taxon>Eukaryota</taxon>
        <taxon>Fungi</taxon>
        <taxon>Dikarya</taxon>
        <taxon>Basidiomycota</taxon>
        <taxon>Agaricomycotina</taxon>
        <taxon>Agaricomycetes</taxon>
        <taxon>Polyporales</taxon>
        <taxon>Cerrenaceae</taxon>
        <taxon>Cerrena</taxon>
    </lineage>
</organism>
<evidence type="ECO:0000313" key="4">
    <source>
        <dbReference type="Proteomes" id="UP001385951"/>
    </source>
</evidence>
<dbReference type="EMBL" id="JASBNA010000039">
    <property type="protein sequence ID" value="KAK7681724.1"/>
    <property type="molecule type" value="Genomic_DNA"/>
</dbReference>
<dbReference type="Proteomes" id="UP001385951">
    <property type="component" value="Unassembled WGS sequence"/>
</dbReference>
<feature type="transmembrane region" description="Helical" evidence="2">
    <location>
        <begin position="189"/>
        <end position="212"/>
    </location>
</feature>
<sequence>MSTLTQEDADALEAYGLSMVQTLVALIVETVFYTLYLVCLIVAARILLFKRRSKATIAMFIVIFTMFLLDTAKFIIDIYNVVHTITLVLSRNSSISFAHRYMLTRNLPWAMSDLLYAFIFCLGDIVSFWRAYAFWSHGKGRWMMAIPAIPMIGTFVTSGIVSFCDAEYLKIVPIDHTYPSICYNTNIELTLYAMALLTTAFSTLLIFYKTWLYRRDIRSVLSGSQQSTRTERLMLVLIESGAIYFILCLAFLIGSTAKVENAIYGRYSSSFIGTIWVYAIGQVLGIFPALTVIIVHSKSSYLNQTMVETSPQVGARIDFATLRQSPTAVHAIEIGVHTVHEMYGMNRSTPSLIAETKRTINESASPKGLREDEGPFRV</sequence>
<protein>
    <submittedName>
        <fullName evidence="3">Uncharacterized protein</fullName>
    </submittedName>
</protein>
<feature type="transmembrane region" description="Helical" evidence="2">
    <location>
        <begin position="20"/>
        <end position="43"/>
    </location>
</feature>
<dbReference type="AlphaFoldDB" id="A0AAW0FRP0"/>
<evidence type="ECO:0000256" key="2">
    <source>
        <dbReference type="SAM" id="Phobius"/>
    </source>
</evidence>
<feature type="transmembrane region" description="Helical" evidence="2">
    <location>
        <begin position="233"/>
        <end position="255"/>
    </location>
</feature>
<feature type="compositionally biased region" description="Basic and acidic residues" evidence="1">
    <location>
        <begin position="368"/>
        <end position="378"/>
    </location>
</feature>
<keyword evidence="2" id="KW-0812">Transmembrane</keyword>
<keyword evidence="4" id="KW-1185">Reference proteome</keyword>
<feature type="transmembrane region" description="Helical" evidence="2">
    <location>
        <begin position="114"/>
        <end position="135"/>
    </location>
</feature>
<feature type="transmembrane region" description="Helical" evidence="2">
    <location>
        <begin position="55"/>
        <end position="76"/>
    </location>
</feature>
<feature type="transmembrane region" description="Helical" evidence="2">
    <location>
        <begin position="275"/>
        <end position="296"/>
    </location>
</feature>
<feature type="region of interest" description="Disordered" evidence="1">
    <location>
        <begin position="359"/>
        <end position="378"/>
    </location>
</feature>
<comment type="caution">
    <text evidence="3">The sequence shown here is derived from an EMBL/GenBank/DDBJ whole genome shotgun (WGS) entry which is preliminary data.</text>
</comment>
<keyword evidence="2" id="KW-1133">Transmembrane helix</keyword>
<keyword evidence="2" id="KW-0472">Membrane</keyword>
<name>A0AAW0FRP0_9APHY</name>
<accession>A0AAW0FRP0</accession>
<evidence type="ECO:0000256" key="1">
    <source>
        <dbReference type="SAM" id="MobiDB-lite"/>
    </source>
</evidence>
<proteinExistence type="predicted"/>